<proteinExistence type="predicted"/>
<gene>
    <name evidence="1" type="ORF">R2363_11515</name>
</gene>
<dbReference type="RefSeq" id="WP_319009271.1">
    <property type="nucleotide sequence ID" value="NZ_JAWJZF010000339.1"/>
</dbReference>
<evidence type="ECO:0000313" key="1">
    <source>
        <dbReference type="EMBL" id="MDX2292800.1"/>
    </source>
</evidence>
<reference evidence="1 2" key="1">
    <citation type="submission" date="2023-10" db="EMBL/GenBank/DDBJ databases">
        <authorList>
            <person name="Wang X.X."/>
        </authorList>
    </citation>
    <scope>NUCLEOTIDE SEQUENCE [LARGE SCALE GENOMIC DNA]</scope>
    <source>
        <strain evidence="1 2">NBRC 12816</strain>
    </source>
</reference>
<name>A0ABU4K4Y9_9ACTN</name>
<accession>A0ABU4K4Y9</accession>
<evidence type="ECO:0000313" key="2">
    <source>
        <dbReference type="Proteomes" id="UP001278571"/>
    </source>
</evidence>
<sequence length="90" mass="9529">MRMVRVLLTGQAGAPAPAALPSLIHDLLWAHAVPADNLEHARIRPLPDGLDVVLFLKAPTDEVALGSAGALLERVREPFARHGLTGGIAR</sequence>
<dbReference type="Proteomes" id="UP001278571">
    <property type="component" value="Unassembled WGS sequence"/>
</dbReference>
<dbReference type="EMBL" id="JAWJZF010000339">
    <property type="protein sequence ID" value="MDX2292800.1"/>
    <property type="molecule type" value="Genomic_DNA"/>
</dbReference>
<keyword evidence="2" id="KW-1185">Reference proteome</keyword>
<organism evidence="1 2">
    <name type="scientific">Streptomyces roseolus</name>
    <dbReference type="NCBI Taxonomy" id="67358"/>
    <lineage>
        <taxon>Bacteria</taxon>
        <taxon>Bacillati</taxon>
        <taxon>Actinomycetota</taxon>
        <taxon>Actinomycetes</taxon>
        <taxon>Kitasatosporales</taxon>
        <taxon>Streptomycetaceae</taxon>
        <taxon>Streptomyces</taxon>
    </lineage>
</organism>
<protein>
    <submittedName>
        <fullName evidence="1">Uncharacterized protein</fullName>
    </submittedName>
</protein>
<comment type="caution">
    <text evidence="1">The sequence shown here is derived from an EMBL/GenBank/DDBJ whole genome shotgun (WGS) entry which is preliminary data.</text>
</comment>